<dbReference type="OrthoDB" id="126772at2759"/>
<dbReference type="Pfam" id="PF07648">
    <property type="entry name" value="Kazal_2"/>
    <property type="match status" value="2"/>
</dbReference>
<evidence type="ECO:0000313" key="4">
    <source>
        <dbReference type="RefSeq" id="XP_022303743.1"/>
    </source>
</evidence>
<dbReference type="GeneID" id="111111211"/>
<keyword evidence="3" id="KW-1185">Reference proteome</keyword>
<dbReference type="InterPro" id="IPR002350">
    <property type="entry name" value="Kazal_dom"/>
</dbReference>
<dbReference type="Proteomes" id="UP000694844">
    <property type="component" value="Chromosome 9"/>
</dbReference>
<gene>
    <name evidence="4" type="primary">LOC111111211</name>
</gene>
<keyword evidence="4" id="KW-0646">Protease inhibitor</keyword>
<dbReference type="RefSeq" id="XP_022303743.1">
    <property type="nucleotide sequence ID" value="XM_022448035.1"/>
</dbReference>
<reference evidence="4" key="1">
    <citation type="submission" date="2025-08" db="UniProtKB">
        <authorList>
            <consortium name="RefSeq"/>
        </authorList>
    </citation>
    <scope>IDENTIFICATION</scope>
    <source>
        <tissue evidence="4">Whole sample</tissue>
    </source>
</reference>
<organism evidence="3 4">
    <name type="scientific">Crassostrea virginica</name>
    <name type="common">Eastern oyster</name>
    <dbReference type="NCBI Taxonomy" id="6565"/>
    <lineage>
        <taxon>Eukaryota</taxon>
        <taxon>Metazoa</taxon>
        <taxon>Spiralia</taxon>
        <taxon>Lophotrochozoa</taxon>
        <taxon>Mollusca</taxon>
        <taxon>Bivalvia</taxon>
        <taxon>Autobranchia</taxon>
        <taxon>Pteriomorphia</taxon>
        <taxon>Ostreida</taxon>
        <taxon>Ostreoidea</taxon>
        <taxon>Ostreidae</taxon>
        <taxon>Crassostrea</taxon>
    </lineage>
</organism>
<dbReference type="InterPro" id="IPR036058">
    <property type="entry name" value="Kazal_dom_sf"/>
</dbReference>
<dbReference type="SUPFAM" id="SSF100895">
    <property type="entry name" value="Kazal-type serine protease inhibitors"/>
    <property type="match status" value="2"/>
</dbReference>
<name>A0A8B8BKB5_CRAVI</name>
<dbReference type="PANTHER" id="PTHR21131:SF0">
    <property type="entry name" value="GEO10195P1-RELATED"/>
    <property type="match status" value="1"/>
</dbReference>
<keyword evidence="4" id="KW-0722">Serine protease inhibitor</keyword>
<sequence>MVTVLLRTLLLASLFVGGHLQNPSCICPAVYDPVCGYDGMTYSNSCQASCSNVPVRCDGECPCTQNTCFCGFIYAPVCGWNGITYPNSCTARCSGVYQYWQGPCPWNRRIRG</sequence>
<proteinExistence type="predicted"/>
<feature type="domain" description="Kazal-like" evidence="2">
    <location>
        <begin position="19"/>
        <end position="62"/>
    </location>
</feature>
<feature type="chain" id="PRO_5034122480" evidence="1">
    <location>
        <begin position="21"/>
        <end position="112"/>
    </location>
</feature>
<dbReference type="KEGG" id="cvn:111111211"/>
<evidence type="ECO:0000259" key="2">
    <source>
        <dbReference type="PROSITE" id="PS51465"/>
    </source>
</evidence>
<keyword evidence="1" id="KW-0732">Signal</keyword>
<dbReference type="SMART" id="SM00280">
    <property type="entry name" value="KAZAL"/>
    <property type="match status" value="2"/>
</dbReference>
<dbReference type="InterPro" id="IPR053265">
    <property type="entry name" value="Serpin"/>
</dbReference>
<accession>A0A8B8BKB5</accession>
<dbReference type="Gene3D" id="3.30.60.30">
    <property type="match status" value="2"/>
</dbReference>
<evidence type="ECO:0000256" key="1">
    <source>
        <dbReference type="SAM" id="SignalP"/>
    </source>
</evidence>
<feature type="domain" description="Kazal-like" evidence="2">
    <location>
        <begin position="63"/>
        <end position="106"/>
    </location>
</feature>
<dbReference type="GO" id="GO:0004867">
    <property type="term" value="F:serine-type endopeptidase inhibitor activity"/>
    <property type="evidence" value="ECO:0007669"/>
    <property type="project" value="UniProtKB-KW"/>
</dbReference>
<feature type="signal peptide" evidence="1">
    <location>
        <begin position="1"/>
        <end position="20"/>
    </location>
</feature>
<protein>
    <submittedName>
        <fullName evidence="4">Serine protease inhibitor dipetalogastin-like</fullName>
    </submittedName>
</protein>
<dbReference type="PROSITE" id="PS51465">
    <property type="entry name" value="KAZAL_2"/>
    <property type="match status" value="2"/>
</dbReference>
<dbReference type="AlphaFoldDB" id="A0A8B8BKB5"/>
<evidence type="ECO:0000313" key="3">
    <source>
        <dbReference type="Proteomes" id="UP000694844"/>
    </source>
</evidence>
<dbReference type="PANTHER" id="PTHR21131">
    <property type="entry name" value="SERINE-TYPE ENDOPEPTIDASE INHIBITOR"/>
    <property type="match status" value="1"/>
</dbReference>
<dbReference type="PROSITE" id="PS00282">
    <property type="entry name" value="KAZAL_1"/>
    <property type="match status" value="1"/>
</dbReference>